<name>U2LM18_9FIRM</name>
<evidence type="ECO:0000313" key="2">
    <source>
        <dbReference type="EMBL" id="ERJ88153.1"/>
    </source>
</evidence>
<accession>U2LM18</accession>
<reference evidence="2 3" key="1">
    <citation type="submission" date="2013-07" db="EMBL/GenBank/DDBJ databases">
        <authorList>
            <person name="Weinstock G."/>
            <person name="Sodergren E."/>
            <person name="Wylie T."/>
            <person name="Fulton L."/>
            <person name="Fulton R."/>
            <person name="Fronick C."/>
            <person name="O'Laughlin M."/>
            <person name="Godfrey J."/>
            <person name="Miner T."/>
            <person name="Herter B."/>
            <person name="Appelbaum E."/>
            <person name="Cordes M."/>
            <person name="Lek S."/>
            <person name="Wollam A."/>
            <person name="Pepin K.H."/>
            <person name="Palsikar V.B."/>
            <person name="Mitreva M."/>
            <person name="Wilson R.K."/>
        </authorList>
    </citation>
    <scope>NUCLEOTIDE SEQUENCE [LARGE SCALE GENOMIC DNA]</scope>
    <source>
        <strain evidence="2 3">ATCC 27760</strain>
    </source>
</reference>
<dbReference type="EMBL" id="AWVF01000414">
    <property type="protein sequence ID" value="ERJ88153.1"/>
    <property type="molecule type" value="Genomic_DNA"/>
</dbReference>
<dbReference type="Pfam" id="PF08011">
    <property type="entry name" value="PDDEXK_9"/>
    <property type="match status" value="1"/>
</dbReference>
<evidence type="ECO:0000259" key="1">
    <source>
        <dbReference type="Pfam" id="PF09820"/>
    </source>
</evidence>
<dbReference type="eggNOG" id="COG1672">
    <property type="taxonomic scope" value="Bacteria"/>
</dbReference>
<dbReference type="PANTHER" id="PTHR34825">
    <property type="entry name" value="CONSERVED PROTEIN, WITH A WEAK D-GALACTARATE DEHYDRATASE/ALTRONATE HYDROLASE DOMAIN"/>
    <property type="match status" value="1"/>
</dbReference>
<evidence type="ECO:0000313" key="3">
    <source>
        <dbReference type="Proteomes" id="UP000016662"/>
    </source>
</evidence>
<gene>
    <name evidence="2" type="ORF">RUMCAL_03147</name>
</gene>
<dbReference type="RefSeq" id="WP_021681375.1">
    <property type="nucleotide sequence ID" value="NZ_KI260345.1"/>
</dbReference>
<keyword evidence="3" id="KW-1185">Reference proteome</keyword>
<feature type="domain" description="AAA-ATPase-like" evidence="1">
    <location>
        <begin position="18"/>
        <end position="204"/>
    </location>
</feature>
<dbReference type="HOGENOM" id="CLU_032468_0_0_9"/>
<dbReference type="OrthoDB" id="1650748at2"/>
<dbReference type="AlphaFoldDB" id="U2LM18"/>
<dbReference type="PATRIC" id="fig|411473.3.peg.2635"/>
<sequence>MGVYLNPGNVDFQKSLNSEIYIDKTELIAYTNKKLNTEQGYICVSRPRRFGKSMAANMLTAYYSRGCDSREMFQGLKIAKHTGFEEHLNQYNVVHLNMQNFLSKTQTIEQMISLVTKAVGRDLLRAYPDVDYLDKTILTFMLDDIYEDSQVPFIFIIDEWDCIFRSRKNQLEEHTKYLDFLRDLLKDKSYIALAYMTGILPIKKYGEHSAINAFYEYSMTDASPIEEFTGFTEQEVRRLCEQYKMPFTETKKWYDGYCVDGVSIYNPKSVVEAMLRGKFSNYWTKTETYEALKVYIDLNQDGLRDKIVQMIAGEKVPVNPDKFQNDMTTFHSADDVLTLLVHLGYLTYDEQNRVVWIPNGEVRQEFINSIEDGGWEPVVQAIRSSERLLQATLSGDAETVAELIEQAHQANASILKYNDENALSCVISLAYYSAQKNYTLHREMPAGKGFADIVFEPNRNCDLPALIVELKWGHSAEEAVEQIKRKDYLDCLKNYTGEVLLVGVNYDKEKRHTCRIERAVI</sequence>
<dbReference type="PANTHER" id="PTHR34825:SF1">
    <property type="entry name" value="AAA-ATPASE-LIKE DOMAIN-CONTAINING PROTEIN"/>
    <property type="match status" value="1"/>
</dbReference>
<organism evidence="2 3">
    <name type="scientific">Ruminococcus callidus ATCC 27760</name>
    <dbReference type="NCBI Taxonomy" id="411473"/>
    <lineage>
        <taxon>Bacteria</taxon>
        <taxon>Bacillati</taxon>
        <taxon>Bacillota</taxon>
        <taxon>Clostridia</taxon>
        <taxon>Eubacteriales</taxon>
        <taxon>Oscillospiraceae</taxon>
        <taxon>Ruminococcus</taxon>
    </lineage>
</organism>
<comment type="caution">
    <text evidence="2">The sequence shown here is derived from an EMBL/GenBank/DDBJ whole genome shotgun (WGS) entry which is preliminary data.</text>
</comment>
<dbReference type="Proteomes" id="UP000016662">
    <property type="component" value="Unassembled WGS sequence"/>
</dbReference>
<protein>
    <recommendedName>
        <fullName evidence="1">AAA-ATPase-like domain-containing protein</fullName>
    </recommendedName>
</protein>
<dbReference type="Pfam" id="PF09820">
    <property type="entry name" value="AAA-ATPase_like"/>
    <property type="match status" value="1"/>
</dbReference>
<dbReference type="STRING" id="411473.RUMCAL_03147"/>
<dbReference type="InterPro" id="IPR018631">
    <property type="entry name" value="AAA-ATPase-like_dom"/>
</dbReference>
<dbReference type="InterPro" id="IPR012547">
    <property type="entry name" value="PDDEXK_9"/>
</dbReference>
<proteinExistence type="predicted"/>